<dbReference type="InterPro" id="IPR015422">
    <property type="entry name" value="PyrdxlP-dep_Trfase_small"/>
</dbReference>
<evidence type="ECO:0000256" key="5">
    <source>
        <dbReference type="ARBA" id="ARBA00023163"/>
    </source>
</evidence>
<keyword evidence="7" id="KW-0032">Aminotransferase</keyword>
<dbReference type="RefSeq" id="WP_092617529.1">
    <property type="nucleotide sequence ID" value="NZ_FMYK01000003.1"/>
</dbReference>
<evidence type="ECO:0000313" key="8">
    <source>
        <dbReference type="Proteomes" id="UP000242317"/>
    </source>
</evidence>
<comment type="similarity">
    <text evidence="1">In the C-terminal section; belongs to the class-I pyridoxal-phosphate-dependent aminotransferase family.</text>
</comment>
<accession>A0A1G6IFE7</accession>
<evidence type="ECO:0000259" key="6">
    <source>
        <dbReference type="PROSITE" id="PS50949"/>
    </source>
</evidence>
<keyword evidence="8" id="KW-1185">Reference proteome</keyword>
<proteinExistence type="inferred from homology"/>
<dbReference type="Gene3D" id="1.10.10.10">
    <property type="entry name" value="Winged helix-like DNA-binding domain superfamily/Winged helix DNA-binding domain"/>
    <property type="match status" value="1"/>
</dbReference>
<dbReference type="Gene3D" id="3.90.1150.10">
    <property type="entry name" value="Aspartate Aminotransferase, domain 1"/>
    <property type="match status" value="1"/>
</dbReference>
<dbReference type="InterPro" id="IPR015421">
    <property type="entry name" value="PyrdxlP-dep_Trfase_major"/>
</dbReference>
<keyword evidence="3" id="KW-0805">Transcription regulation</keyword>
<dbReference type="InterPro" id="IPR000524">
    <property type="entry name" value="Tscrpt_reg_HTH_GntR"/>
</dbReference>
<dbReference type="SMART" id="SM00345">
    <property type="entry name" value="HTH_GNTR"/>
    <property type="match status" value="1"/>
</dbReference>
<dbReference type="AlphaFoldDB" id="A0A1G6IFE7"/>
<keyword evidence="4 7" id="KW-0238">DNA-binding</keyword>
<protein>
    <submittedName>
        <fullName evidence="7">DNA-binding transcriptional regulator, MocR family, contains an aminotransferase domain</fullName>
    </submittedName>
</protein>
<keyword evidence="5" id="KW-0804">Transcription</keyword>
<keyword evidence="2" id="KW-0663">Pyridoxal phosphate</keyword>
<keyword evidence="7" id="KW-0808">Transferase</keyword>
<dbReference type="OrthoDB" id="9804020at2"/>
<dbReference type="Pfam" id="PF00392">
    <property type="entry name" value="GntR"/>
    <property type="match status" value="1"/>
</dbReference>
<dbReference type="PANTHER" id="PTHR46577:SF2">
    <property type="entry name" value="TRANSCRIPTIONAL REGULATORY PROTEIN"/>
    <property type="match status" value="1"/>
</dbReference>
<dbReference type="InterPro" id="IPR004839">
    <property type="entry name" value="Aminotransferase_I/II_large"/>
</dbReference>
<evidence type="ECO:0000256" key="3">
    <source>
        <dbReference type="ARBA" id="ARBA00023015"/>
    </source>
</evidence>
<dbReference type="InterPro" id="IPR015424">
    <property type="entry name" value="PyrdxlP-dep_Trfase"/>
</dbReference>
<evidence type="ECO:0000256" key="2">
    <source>
        <dbReference type="ARBA" id="ARBA00022898"/>
    </source>
</evidence>
<dbReference type="PROSITE" id="PS50949">
    <property type="entry name" value="HTH_GNTR"/>
    <property type="match status" value="1"/>
</dbReference>
<feature type="domain" description="HTH gntR-type" evidence="6">
    <location>
        <begin position="1"/>
        <end position="69"/>
    </location>
</feature>
<evidence type="ECO:0000256" key="1">
    <source>
        <dbReference type="ARBA" id="ARBA00005384"/>
    </source>
</evidence>
<dbReference type="InterPro" id="IPR051446">
    <property type="entry name" value="HTH_trans_reg/aminotransferase"/>
</dbReference>
<dbReference type="GO" id="GO:0003677">
    <property type="term" value="F:DNA binding"/>
    <property type="evidence" value="ECO:0007669"/>
    <property type="project" value="UniProtKB-KW"/>
</dbReference>
<dbReference type="EMBL" id="FMYK01000003">
    <property type="protein sequence ID" value="SDC05277.1"/>
    <property type="molecule type" value="Genomic_DNA"/>
</dbReference>
<dbReference type="InterPro" id="IPR036390">
    <property type="entry name" value="WH_DNA-bd_sf"/>
</dbReference>
<dbReference type="CDD" id="cd07377">
    <property type="entry name" value="WHTH_GntR"/>
    <property type="match status" value="1"/>
</dbReference>
<dbReference type="PANTHER" id="PTHR46577">
    <property type="entry name" value="HTH-TYPE TRANSCRIPTIONAL REGULATORY PROTEIN GABR"/>
    <property type="match status" value="1"/>
</dbReference>
<evidence type="ECO:0000313" key="7">
    <source>
        <dbReference type="EMBL" id="SDC05277.1"/>
    </source>
</evidence>
<reference evidence="8" key="1">
    <citation type="submission" date="2016-09" db="EMBL/GenBank/DDBJ databases">
        <authorList>
            <person name="Varghese N."/>
            <person name="Submissions S."/>
        </authorList>
    </citation>
    <scope>NUCLEOTIDE SEQUENCE [LARGE SCALE GENOMIC DNA]</scope>
    <source>
        <strain evidence="8">ANC 3699</strain>
    </source>
</reference>
<evidence type="ECO:0000256" key="4">
    <source>
        <dbReference type="ARBA" id="ARBA00023125"/>
    </source>
</evidence>
<dbReference type="GO" id="GO:0030170">
    <property type="term" value="F:pyridoxal phosphate binding"/>
    <property type="evidence" value="ECO:0007669"/>
    <property type="project" value="InterPro"/>
</dbReference>
<dbReference type="Pfam" id="PF00155">
    <property type="entry name" value="Aminotran_1_2"/>
    <property type="match status" value="1"/>
</dbReference>
<dbReference type="GO" id="GO:0003700">
    <property type="term" value="F:DNA-binding transcription factor activity"/>
    <property type="evidence" value="ECO:0007669"/>
    <property type="project" value="InterPro"/>
</dbReference>
<dbReference type="SUPFAM" id="SSF46785">
    <property type="entry name" value="Winged helix' DNA-binding domain"/>
    <property type="match status" value="1"/>
</dbReference>
<dbReference type="CDD" id="cd00609">
    <property type="entry name" value="AAT_like"/>
    <property type="match status" value="1"/>
</dbReference>
<dbReference type="Gene3D" id="3.40.640.10">
    <property type="entry name" value="Type I PLP-dependent aspartate aminotransferase-like (Major domain)"/>
    <property type="match status" value="1"/>
</dbReference>
<organism evidence="7 8">
    <name type="scientific">Acinetobacter marinus</name>
    <dbReference type="NCBI Taxonomy" id="281375"/>
    <lineage>
        <taxon>Bacteria</taxon>
        <taxon>Pseudomonadati</taxon>
        <taxon>Pseudomonadota</taxon>
        <taxon>Gammaproteobacteria</taxon>
        <taxon>Moraxellales</taxon>
        <taxon>Moraxellaceae</taxon>
        <taxon>Acinetobacter</taxon>
    </lineage>
</organism>
<dbReference type="InterPro" id="IPR036388">
    <property type="entry name" value="WH-like_DNA-bd_sf"/>
</dbReference>
<gene>
    <name evidence="7" type="ORF">SAMN05421749_10326</name>
</gene>
<dbReference type="Proteomes" id="UP000242317">
    <property type="component" value="Unassembled WGS sequence"/>
</dbReference>
<name>A0A1G6IFE7_9GAMM</name>
<sequence>MLKSAQIVSQIQLLIKNGALKAHQKLPSLREQSMQSGFSLMTVLSAYQQLEAQGLIYSKQKSGFYVAGAQVDASSASEALQHTTKIEINSQVFHYLKDTQQQDIIPLCSAFPDHALLFNPRLMSIIAQHAKKRPSYQQNANLPPGNLALRQLIANKYIVQGIATSADDIVITSGALDALNLSLEALTQAGDYILLQQHIFYGAWQASERLGLQVISIPEHPQFGFDLDAFEQALQRYPIKVCWLMLNSHNPIGFTVSDEIKARIGELLQQYQVHLIEDDVYQEMYFGQHKPLSMKFFDQDNDVLHCSSFSKLLGSGTRIGWVHAGRYSEAIQHRQQMRTLSASPLIQNALGDFLSSQHYEKHLRTLRRTLAQNKKQFYQALQRILPNTCEIQYFESGYFLWIKLPESVNADTLYQTLLAENIGISPSSLFNPQHDQSSYFRLNCSFAWSPEIEQACVRIGEMISTLSE</sequence>
<dbReference type="SUPFAM" id="SSF53383">
    <property type="entry name" value="PLP-dependent transferases"/>
    <property type="match status" value="1"/>
</dbReference>
<dbReference type="GO" id="GO:0008483">
    <property type="term" value="F:transaminase activity"/>
    <property type="evidence" value="ECO:0007669"/>
    <property type="project" value="UniProtKB-KW"/>
</dbReference>